<feature type="domain" description="PAS" evidence="8">
    <location>
        <begin position="4"/>
        <end position="49"/>
    </location>
</feature>
<dbReference type="PANTHER" id="PTHR43711:SF31">
    <property type="entry name" value="HISTIDINE KINASE"/>
    <property type="match status" value="1"/>
</dbReference>
<comment type="catalytic activity">
    <reaction evidence="1">
        <text>ATP + protein L-histidine = ADP + protein N-phospho-L-histidine.</text>
        <dbReference type="EC" id="2.7.13.3"/>
    </reaction>
</comment>
<evidence type="ECO:0000256" key="6">
    <source>
        <dbReference type="ARBA" id="ARBA00023012"/>
    </source>
</evidence>
<feature type="domain" description="PAC" evidence="9">
    <location>
        <begin position="77"/>
        <end position="129"/>
    </location>
</feature>
<feature type="domain" description="Histidine kinase" evidence="7">
    <location>
        <begin position="133"/>
        <end position="351"/>
    </location>
</feature>
<evidence type="ECO:0000256" key="2">
    <source>
        <dbReference type="ARBA" id="ARBA00012438"/>
    </source>
</evidence>
<dbReference type="InterPro" id="IPR036890">
    <property type="entry name" value="HATPase_C_sf"/>
</dbReference>
<keyword evidence="5" id="KW-0418">Kinase</keyword>
<dbReference type="Pfam" id="PF13426">
    <property type="entry name" value="PAS_9"/>
    <property type="match status" value="1"/>
</dbReference>
<dbReference type="InterPro" id="IPR050736">
    <property type="entry name" value="Sensor_HK_Regulatory"/>
</dbReference>
<dbReference type="SUPFAM" id="SSF47384">
    <property type="entry name" value="Homodimeric domain of signal transducing histidine kinase"/>
    <property type="match status" value="1"/>
</dbReference>
<keyword evidence="6" id="KW-0902">Two-component regulatory system</keyword>
<dbReference type="SMART" id="SM00091">
    <property type="entry name" value="PAS"/>
    <property type="match status" value="1"/>
</dbReference>
<evidence type="ECO:0000259" key="7">
    <source>
        <dbReference type="PROSITE" id="PS50109"/>
    </source>
</evidence>
<evidence type="ECO:0000256" key="1">
    <source>
        <dbReference type="ARBA" id="ARBA00000085"/>
    </source>
</evidence>
<dbReference type="SUPFAM" id="SSF55785">
    <property type="entry name" value="PYP-like sensor domain (PAS domain)"/>
    <property type="match status" value="1"/>
</dbReference>
<dbReference type="InterPro" id="IPR035965">
    <property type="entry name" value="PAS-like_dom_sf"/>
</dbReference>
<dbReference type="KEGG" id="ddu:GF1_04890"/>
<dbReference type="PROSITE" id="PS50113">
    <property type="entry name" value="PAC"/>
    <property type="match status" value="1"/>
</dbReference>
<dbReference type="InterPro" id="IPR004358">
    <property type="entry name" value="Sig_transdc_His_kin-like_C"/>
</dbReference>
<dbReference type="PROSITE" id="PS50109">
    <property type="entry name" value="HIS_KIN"/>
    <property type="match status" value="1"/>
</dbReference>
<dbReference type="AlphaFoldDB" id="A0A915XJN5"/>
<dbReference type="Gene3D" id="1.10.287.130">
    <property type="match status" value="1"/>
</dbReference>
<sequence>MISRDELYDLVISGLPVALFVVDGDFAIIEFNVAAEKLTGWKREEVLGRPCFEILGSSLCRSSCPLRESEKTGKPCLGREAVLHTRNGKRMPIFFSSSAMLDDQGRMKAGIEVFRDATEIKKLEAQKKNLISLFTHDLKAPVAIVGGFVDRLLQEKAGPLTDKQGEYLRAIRKEISRLENYIHSFLDISRIEAGQVELQLEEQPIGPLLTEIVQGFRVPAADKKIHISLDIQDNLPPVKVDSLQFTRVISNLLDNAIKYSAPGKEVRVSAREEGEDLVIEIQDQGPGIAPDQQEHIFDAFYRIPGTRKKAGGSGLGLAAVRAIMEAHGGRAWVESKEGEGSRFKVAVPKQAPPCVQSSR</sequence>
<dbReference type="PANTHER" id="PTHR43711">
    <property type="entry name" value="TWO-COMPONENT HISTIDINE KINASE"/>
    <property type="match status" value="1"/>
</dbReference>
<dbReference type="InterPro" id="IPR036097">
    <property type="entry name" value="HisK_dim/P_sf"/>
</dbReference>
<dbReference type="Gene3D" id="3.30.565.10">
    <property type="entry name" value="Histidine kinase-like ATPase, C-terminal domain"/>
    <property type="match status" value="1"/>
</dbReference>
<dbReference type="Pfam" id="PF02518">
    <property type="entry name" value="HATPase_c"/>
    <property type="match status" value="1"/>
</dbReference>
<dbReference type="GO" id="GO:0000155">
    <property type="term" value="F:phosphorelay sensor kinase activity"/>
    <property type="evidence" value="ECO:0007669"/>
    <property type="project" value="InterPro"/>
</dbReference>
<dbReference type="InterPro" id="IPR000014">
    <property type="entry name" value="PAS"/>
</dbReference>
<dbReference type="CDD" id="cd00075">
    <property type="entry name" value="HATPase"/>
    <property type="match status" value="1"/>
</dbReference>
<dbReference type="Proteomes" id="UP001063350">
    <property type="component" value="Chromosome"/>
</dbReference>
<dbReference type="FunFam" id="3.30.565.10:FF:000006">
    <property type="entry name" value="Sensor histidine kinase WalK"/>
    <property type="match status" value="1"/>
</dbReference>
<reference evidence="10" key="1">
    <citation type="submission" date="2020-12" db="EMBL/GenBank/DDBJ databases">
        <title>Desulfobium dissulfuricans gen. nov., sp. nov., a novel mesophilic, sulfate-reducing bacterium isolated from a deep-sea hydrothermal vent.</title>
        <authorList>
            <person name="Hashimoto Y."/>
            <person name="Tame A."/>
            <person name="Sawayama S."/>
            <person name="Miyazaki J."/>
            <person name="Takai K."/>
            <person name="Nakagawa S."/>
        </authorList>
    </citation>
    <scope>NUCLEOTIDE SEQUENCE</scope>
    <source>
        <strain evidence="10">GF1</strain>
    </source>
</reference>
<evidence type="ECO:0000313" key="10">
    <source>
        <dbReference type="EMBL" id="BCO08113.1"/>
    </source>
</evidence>
<dbReference type="EC" id="2.7.13.3" evidence="2"/>
<evidence type="ECO:0000313" key="11">
    <source>
        <dbReference type="Proteomes" id="UP001063350"/>
    </source>
</evidence>
<keyword evidence="3" id="KW-0597">Phosphoprotein</keyword>
<dbReference type="PROSITE" id="PS50112">
    <property type="entry name" value="PAS"/>
    <property type="match status" value="1"/>
</dbReference>
<evidence type="ECO:0000259" key="9">
    <source>
        <dbReference type="PROSITE" id="PS50113"/>
    </source>
</evidence>
<dbReference type="InterPro" id="IPR005467">
    <property type="entry name" value="His_kinase_dom"/>
</dbReference>
<accession>A0A915XJN5</accession>
<organism evidence="10 11">
    <name type="scientific">Desulfolithobacter dissulfuricans</name>
    <dbReference type="NCBI Taxonomy" id="2795293"/>
    <lineage>
        <taxon>Bacteria</taxon>
        <taxon>Pseudomonadati</taxon>
        <taxon>Thermodesulfobacteriota</taxon>
        <taxon>Desulfobulbia</taxon>
        <taxon>Desulfobulbales</taxon>
        <taxon>Desulfobulbaceae</taxon>
        <taxon>Desulfolithobacter</taxon>
    </lineage>
</organism>
<dbReference type="Pfam" id="PF00512">
    <property type="entry name" value="HisKA"/>
    <property type="match status" value="1"/>
</dbReference>
<dbReference type="InterPro" id="IPR003594">
    <property type="entry name" value="HATPase_dom"/>
</dbReference>
<keyword evidence="4" id="KW-0808">Transferase</keyword>
<proteinExistence type="predicted"/>
<dbReference type="Gene3D" id="3.30.450.20">
    <property type="entry name" value="PAS domain"/>
    <property type="match status" value="1"/>
</dbReference>
<protein>
    <recommendedName>
        <fullName evidence="2">histidine kinase</fullName>
        <ecNumber evidence="2">2.7.13.3</ecNumber>
    </recommendedName>
</protein>
<dbReference type="InterPro" id="IPR000700">
    <property type="entry name" value="PAS-assoc_C"/>
</dbReference>
<evidence type="ECO:0000256" key="4">
    <source>
        <dbReference type="ARBA" id="ARBA00022679"/>
    </source>
</evidence>
<evidence type="ECO:0000256" key="5">
    <source>
        <dbReference type="ARBA" id="ARBA00022777"/>
    </source>
</evidence>
<dbReference type="SMART" id="SM00387">
    <property type="entry name" value="HATPase_c"/>
    <property type="match status" value="1"/>
</dbReference>
<dbReference type="PRINTS" id="PR00344">
    <property type="entry name" value="BCTRLSENSOR"/>
</dbReference>
<evidence type="ECO:0000259" key="8">
    <source>
        <dbReference type="PROSITE" id="PS50112"/>
    </source>
</evidence>
<name>A0A915XJN5_9BACT</name>
<gene>
    <name evidence="10" type="ORF">GF1_04890</name>
</gene>
<dbReference type="RefSeq" id="WP_267928039.1">
    <property type="nucleotide sequence ID" value="NZ_AP024233.1"/>
</dbReference>
<dbReference type="InterPro" id="IPR003661">
    <property type="entry name" value="HisK_dim/P_dom"/>
</dbReference>
<dbReference type="CDD" id="cd00130">
    <property type="entry name" value="PAS"/>
    <property type="match status" value="1"/>
</dbReference>
<dbReference type="NCBIfam" id="TIGR00229">
    <property type="entry name" value="sensory_box"/>
    <property type="match status" value="1"/>
</dbReference>
<evidence type="ECO:0000256" key="3">
    <source>
        <dbReference type="ARBA" id="ARBA00022553"/>
    </source>
</evidence>
<dbReference type="CDD" id="cd00082">
    <property type="entry name" value="HisKA"/>
    <property type="match status" value="1"/>
</dbReference>
<dbReference type="SUPFAM" id="SSF55874">
    <property type="entry name" value="ATPase domain of HSP90 chaperone/DNA topoisomerase II/histidine kinase"/>
    <property type="match status" value="1"/>
</dbReference>
<dbReference type="EMBL" id="AP024233">
    <property type="protein sequence ID" value="BCO08113.1"/>
    <property type="molecule type" value="Genomic_DNA"/>
</dbReference>
<keyword evidence="11" id="KW-1185">Reference proteome</keyword>
<dbReference type="SMART" id="SM00388">
    <property type="entry name" value="HisKA"/>
    <property type="match status" value="1"/>
</dbReference>